<dbReference type="RefSeq" id="XP_030996676.1">
    <property type="nucleotide sequence ID" value="XM_031139245.1"/>
</dbReference>
<dbReference type="InParanoid" id="A0A507AW04"/>
<dbReference type="OrthoDB" id="20774at2759"/>
<dbReference type="GeneID" id="41972242"/>
<dbReference type="SUPFAM" id="SSF50978">
    <property type="entry name" value="WD40 repeat-like"/>
    <property type="match status" value="1"/>
</dbReference>
<gene>
    <name evidence="3" type="ORF">E0L32_004795</name>
</gene>
<organism evidence="3 4">
    <name type="scientific">Thyridium curvatum</name>
    <dbReference type="NCBI Taxonomy" id="1093900"/>
    <lineage>
        <taxon>Eukaryota</taxon>
        <taxon>Fungi</taxon>
        <taxon>Dikarya</taxon>
        <taxon>Ascomycota</taxon>
        <taxon>Pezizomycotina</taxon>
        <taxon>Sordariomycetes</taxon>
        <taxon>Sordariomycetidae</taxon>
        <taxon>Thyridiales</taxon>
        <taxon>Thyridiaceae</taxon>
        <taxon>Thyridium</taxon>
    </lineage>
</organism>
<evidence type="ECO:0000259" key="2">
    <source>
        <dbReference type="Pfam" id="PF10433"/>
    </source>
</evidence>
<dbReference type="EMBL" id="SKBQ01000024">
    <property type="protein sequence ID" value="TPX14965.1"/>
    <property type="molecule type" value="Genomic_DNA"/>
</dbReference>
<name>A0A507AW04_9PEZI</name>
<dbReference type="InterPro" id="IPR015943">
    <property type="entry name" value="WD40/YVTN_repeat-like_dom_sf"/>
</dbReference>
<reference evidence="3 4" key="1">
    <citation type="submission" date="2019-06" db="EMBL/GenBank/DDBJ databases">
        <title>Draft genome sequence of the filamentous fungus Phialemoniopsis curvata isolated from diesel fuel.</title>
        <authorList>
            <person name="Varaljay V.A."/>
            <person name="Lyon W.J."/>
            <person name="Crouch A.L."/>
            <person name="Drake C.E."/>
            <person name="Hollomon J.M."/>
            <person name="Nadeau L.J."/>
            <person name="Nunn H.S."/>
            <person name="Stevenson B.S."/>
            <person name="Bojanowski C.L."/>
            <person name="Crookes-Goodson W.J."/>
        </authorList>
    </citation>
    <scope>NUCLEOTIDE SEQUENCE [LARGE SCALE GENOMIC DNA]</scope>
    <source>
        <strain evidence="3 4">D216</strain>
    </source>
</reference>
<dbReference type="PANTHER" id="PTHR10644">
    <property type="entry name" value="DNA REPAIR/RNA PROCESSING CPSF FAMILY"/>
    <property type="match status" value="1"/>
</dbReference>
<dbReference type="InterPro" id="IPR036322">
    <property type="entry name" value="WD40_repeat_dom_sf"/>
</dbReference>
<accession>A0A507AW04</accession>
<feature type="domain" description="RSE1/DDB1/CPSF1 first beta-propeller" evidence="2">
    <location>
        <begin position="58"/>
        <end position="457"/>
    </location>
</feature>
<evidence type="ECO:0000313" key="4">
    <source>
        <dbReference type="Proteomes" id="UP000319257"/>
    </source>
</evidence>
<sequence>MALQTNVYRDGAWVTERIDLDAVLKGNIGPNQPSRQRSTRPSKLGLLTRNVIESPIAHWIIPVRIRSATHNDVAFIGDRFVEVLELRKDGRLQTIARKNDFGSRIRNVKPLGLLPNSVKEEGRDEAASTQVKTEDEDVIMNDSQPLSAMASLGTQKQLPPQMLLLVLESGDCVLLFLRPDTNGQAVFESTLISAPHTRVVNPGFHMAVDPSSRYVALGCAEGLFVVHELESIQTLNEQYCRDRPLRPFRAVRPRSVQGVIHKMEFLYPRPEDDYHVILLLIVVRNGKSRMVTYEWEAGDDLRDVFGEDKRGHRLPVDYQMPVLVIPLTVRTAFFAISSQGIAVCKDVLQGPPDFEDFQMTIHETSEYHHGLAKPIWTAWTRPYRLSTFSTSRDNIYLAREDGVVMFLDIDSDNILGASVNVGNFKCNIANAFCALQDNWSDILIMGGDSGPGAIWQVPPREPPVALGTIANWSPVVDFVTTDPHPPFPKAQGLKEVTGNSWPDSSQWGWQRPDRLFVATGKGITGSVTEYRYGLEARIGPDVDYEVPIRDAWIFPAHLGCPDRGFHILLSMPDRSTVLHLSDDYNEIAETDPHSLPYDLSARTIVATQLSDTMALQVTENYVVISTASQCIRCTHIELLGDTFTAIMYAAAYDRFIALATYKDSKSQIHILQIAEDLEIRVVKAVDSPSDVTCLALGPVDGEVCVFAGLWEDFQPKLFIFPVRQVEKLLILDLSRRKVGSPGAGSSTSPLQPNQEAPEAPRSIVCLTDPSGQCTVLVGTNSGEVLTLVLNQQDGLRSLTSEKFGQTAAQCIANGNKSAFICCDSQIVQLVSLGEGNLKNGQSQIKHWVWPVDGSDAQKPSPAVDSASVLRQGLPGHGGDTSLLLVSGSRILLTGLATQPQSVPRSILVGGTPSKLLYLHSLDCLVVAVQTGNRPVLKFIDTTSGEDLSLPSDKEKVGVKFIAGLGEGDKIEGLSEWEYTKDDKVWRFVLVSTKDARLIVVSMERIESSPDEPKGKIRFWTRYKRSESESIHSIIGDAENLFYCVGTTLHWDILDLSEKKLKPMKTFELSSPATSLTFSDGKIIALTDKASVQIIDPAIDSEADQMVLAHVDIVSRPSAHCIEAFSGSEDPETSILLVSDRSCGVVGLWVPWQQPGRNCEVLFEADLPASIRKFQRGKTRPSWQQGRRQLKYGHVPSTVDGADILGVCMDGSLYHFALLNAEAWAVLGLIQNLAQTSELLYPFQYEPPGDPDWDASPVLDNGFNMHIDGDMLQRCFELRAVERLFARRVHAAQLVRLLNNLDGGRWTMDFRADDSRGSDEGPREMVALDRSTMARYFALVYDILEYYLAPVI</sequence>
<feature type="compositionally biased region" description="Polar residues" evidence="1">
    <location>
        <begin position="743"/>
        <end position="754"/>
    </location>
</feature>
<dbReference type="Gene3D" id="2.130.10.10">
    <property type="entry name" value="YVTN repeat-like/Quinoprotein amine dehydrogenase"/>
    <property type="match status" value="2"/>
</dbReference>
<feature type="region of interest" description="Disordered" evidence="1">
    <location>
        <begin position="740"/>
        <end position="759"/>
    </location>
</feature>
<dbReference type="InterPro" id="IPR050358">
    <property type="entry name" value="RSE1/DDB1/CFT1"/>
</dbReference>
<dbReference type="Proteomes" id="UP000319257">
    <property type="component" value="Unassembled WGS sequence"/>
</dbReference>
<dbReference type="InterPro" id="IPR018846">
    <property type="entry name" value="Beta-prop_RSE1/DDB1/CPSF1_1st"/>
</dbReference>
<dbReference type="Pfam" id="PF10433">
    <property type="entry name" value="Beta-prop_RSE1_1st"/>
    <property type="match status" value="1"/>
</dbReference>
<protein>
    <recommendedName>
        <fullName evidence="2">RSE1/DDB1/CPSF1 first beta-propeller domain-containing protein</fullName>
    </recommendedName>
</protein>
<evidence type="ECO:0000256" key="1">
    <source>
        <dbReference type="SAM" id="MobiDB-lite"/>
    </source>
</evidence>
<keyword evidence="4" id="KW-1185">Reference proteome</keyword>
<proteinExistence type="predicted"/>
<evidence type="ECO:0000313" key="3">
    <source>
        <dbReference type="EMBL" id="TPX14965.1"/>
    </source>
</evidence>
<dbReference type="STRING" id="1093900.A0A507AW04"/>
<comment type="caution">
    <text evidence="3">The sequence shown here is derived from an EMBL/GenBank/DDBJ whole genome shotgun (WGS) entry which is preliminary data.</text>
</comment>